<dbReference type="AlphaFoldDB" id="A0AAV7P733"/>
<keyword evidence="2" id="KW-1185">Reference proteome</keyword>
<reference evidence="1" key="1">
    <citation type="journal article" date="2022" name="bioRxiv">
        <title>Sequencing and chromosome-scale assembly of the giantPleurodeles waltlgenome.</title>
        <authorList>
            <person name="Brown T."/>
            <person name="Elewa A."/>
            <person name="Iarovenko S."/>
            <person name="Subramanian E."/>
            <person name="Araus A.J."/>
            <person name="Petzold A."/>
            <person name="Susuki M."/>
            <person name="Suzuki K.-i.T."/>
            <person name="Hayashi T."/>
            <person name="Toyoda A."/>
            <person name="Oliveira C."/>
            <person name="Osipova E."/>
            <person name="Leigh N.D."/>
            <person name="Simon A."/>
            <person name="Yun M.H."/>
        </authorList>
    </citation>
    <scope>NUCLEOTIDE SEQUENCE</scope>
    <source>
        <strain evidence="1">20211129_DDA</strain>
        <tissue evidence="1">Liver</tissue>
    </source>
</reference>
<comment type="caution">
    <text evidence="1">The sequence shown here is derived from an EMBL/GenBank/DDBJ whole genome shotgun (WGS) entry which is preliminary data.</text>
</comment>
<dbReference type="EMBL" id="JANPWB010000011">
    <property type="protein sequence ID" value="KAJ1123371.1"/>
    <property type="molecule type" value="Genomic_DNA"/>
</dbReference>
<gene>
    <name evidence="1" type="ORF">NDU88_001841</name>
</gene>
<evidence type="ECO:0000313" key="2">
    <source>
        <dbReference type="Proteomes" id="UP001066276"/>
    </source>
</evidence>
<proteinExistence type="predicted"/>
<organism evidence="1 2">
    <name type="scientific">Pleurodeles waltl</name>
    <name type="common">Iberian ribbed newt</name>
    <dbReference type="NCBI Taxonomy" id="8319"/>
    <lineage>
        <taxon>Eukaryota</taxon>
        <taxon>Metazoa</taxon>
        <taxon>Chordata</taxon>
        <taxon>Craniata</taxon>
        <taxon>Vertebrata</taxon>
        <taxon>Euteleostomi</taxon>
        <taxon>Amphibia</taxon>
        <taxon>Batrachia</taxon>
        <taxon>Caudata</taxon>
        <taxon>Salamandroidea</taxon>
        <taxon>Salamandridae</taxon>
        <taxon>Pleurodelinae</taxon>
        <taxon>Pleurodeles</taxon>
    </lineage>
</organism>
<name>A0AAV7P733_PLEWA</name>
<evidence type="ECO:0000313" key="1">
    <source>
        <dbReference type="EMBL" id="KAJ1123371.1"/>
    </source>
</evidence>
<accession>A0AAV7P733</accession>
<protein>
    <submittedName>
        <fullName evidence="1">Uncharacterized protein</fullName>
    </submittedName>
</protein>
<sequence>MMHCSQRQQHRYTGAGLQEGMMYCSWRQQHQSTGARAELQGVDDVLQPDGVAAQHWGWAAGVNDVLQLEAAALQHWAGCRDG</sequence>
<dbReference type="Proteomes" id="UP001066276">
    <property type="component" value="Chromosome 7"/>
</dbReference>